<dbReference type="PANTHER" id="PTHR43038">
    <property type="entry name" value="ATP-BINDING CASSETTE, SUB-FAMILY H, MEMBER 1"/>
    <property type="match status" value="1"/>
</dbReference>
<evidence type="ECO:0000313" key="3">
    <source>
        <dbReference type="Proteomes" id="UP000006556"/>
    </source>
</evidence>
<accession>A5CYD2</accession>
<dbReference type="Gene3D" id="3.40.50.300">
    <property type="entry name" value="P-loop containing nucleotide triphosphate hydrolases"/>
    <property type="match status" value="1"/>
</dbReference>
<dbReference type="AlphaFoldDB" id="A5CYD2"/>
<dbReference type="KEGG" id="pth:PTH_2802"/>
<dbReference type="Pfam" id="PF00005">
    <property type="entry name" value="ABC_tran"/>
    <property type="match status" value="1"/>
</dbReference>
<evidence type="ECO:0000313" key="2">
    <source>
        <dbReference type="EMBL" id="BAF60983.1"/>
    </source>
</evidence>
<proteinExistence type="predicted"/>
<dbReference type="PROSITE" id="PS50893">
    <property type="entry name" value="ABC_TRANSPORTER_2"/>
    <property type="match status" value="1"/>
</dbReference>
<dbReference type="STRING" id="370438.PTH_2802"/>
<dbReference type="SUPFAM" id="SSF52540">
    <property type="entry name" value="P-loop containing nucleoside triphosphate hydrolases"/>
    <property type="match status" value="1"/>
</dbReference>
<dbReference type="HOGENOM" id="CLU_000604_1_2_9"/>
<reference evidence="3" key="1">
    <citation type="journal article" date="2008" name="Genome Res.">
        <title>The genome of Pelotomaculum thermopropionicum reveals niche-associated evolution in anaerobic microbiota.</title>
        <authorList>
            <person name="Kosaka T."/>
            <person name="Kato S."/>
            <person name="Shimoyama T."/>
            <person name="Ishii S."/>
            <person name="Abe T."/>
            <person name="Watanabe K."/>
        </authorList>
    </citation>
    <scope>NUCLEOTIDE SEQUENCE [LARGE SCALE GENOMIC DNA]</scope>
    <source>
        <strain evidence="3">DSM 13744 / JCM 10971 / SI</strain>
    </source>
</reference>
<dbReference type="InterPro" id="IPR027417">
    <property type="entry name" value="P-loop_NTPase"/>
</dbReference>
<sequence length="235" mass="25584">MRPVVKVKDLVQKAGRKTLLNGLSFEVYEGECFGLFGAGGAGKTALLHILAGVDRFRSGSVEVLGLDIRKGDAFKRHLGLVTQARSLFQDLKAGENLEFIAALKSAARENIPPLVERLGLKDCLNEPAAALDEGTYRRLSLACALLNSPKLLIADEPVKDVDPLSRRIILRELESFSAGGGTCIWSFSSMELCGRMSRVGWLENGQITLYRPAEAKALWADRVKALDGQDGENND</sequence>
<feature type="domain" description="ABC transporter" evidence="1">
    <location>
        <begin position="5"/>
        <end position="229"/>
    </location>
</feature>
<evidence type="ECO:0000259" key="1">
    <source>
        <dbReference type="PROSITE" id="PS50893"/>
    </source>
</evidence>
<gene>
    <name evidence="2" type="ordered locus">PTH_2802</name>
</gene>
<dbReference type="GO" id="GO:0016887">
    <property type="term" value="F:ATP hydrolysis activity"/>
    <property type="evidence" value="ECO:0007669"/>
    <property type="project" value="InterPro"/>
</dbReference>
<dbReference type="GO" id="GO:0005524">
    <property type="term" value="F:ATP binding"/>
    <property type="evidence" value="ECO:0007669"/>
    <property type="project" value="InterPro"/>
</dbReference>
<dbReference type="eggNOG" id="COG1131">
    <property type="taxonomic scope" value="Bacteria"/>
</dbReference>
<dbReference type="Proteomes" id="UP000006556">
    <property type="component" value="Chromosome"/>
</dbReference>
<protein>
    <recommendedName>
        <fullName evidence="1">ABC transporter domain-containing protein</fullName>
    </recommendedName>
</protein>
<dbReference type="PANTHER" id="PTHR43038:SF3">
    <property type="entry name" value="ABC TRANSPORTER G FAMILY MEMBER 20 ISOFORM X1"/>
    <property type="match status" value="1"/>
</dbReference>
<name>A5CYD2_PELTS</name>
<dbReference type="InterPro" id="IPR003439">
    <property type="entry name" value="ABC_transporter-like_ATP-bd"/>
</dbReference>
<keyword evidence="3" id="KW-1185">Reference proteome</keyword>
<dbReference type="EMBL" id="AP009389">
    <property type="protein sequence ID" value="BAF60983.1"/>
    <property type="molecule type" value="Genomic_DNA"/>
</dbReference>
<organism evidence="2 3">
    <name type="scientific">Pelotomaculum thermopropionicum (strain DSM 13744 / JCM 10971 / SI)</name>
    <dbReference type="NCBI Taxonomy" id="370438"/>
    <lineage>
        <taxon>Bacteria</taxon>
        <taxon>Bacillati</taxon>
        <taxon>Bacillota</taxon>
        <taxon>Clostridia</taxon>
        <taxon>Eubacteriales</taxon>
        <taxon>Desulfotomaculaceae</taxon>
        <taxon>Pelotomaculum</taxon>
    </lineage>
</organism>